<keyword evidence="3" id="KW-0804">Transcription</keyword>
<keyword evidence="8" id="KW-1185">Reference proteome</keyword>
<evidence type="ECO:0000313" key="7">
    <source>
        <dbReference type="EMBL" id="NKY86472.1"/>
    </source>
</evidence>
<keyword evidence="2 4" id="KW-0238">DNA-binding</keyword>
<name>A0A7X6LZ75_9NOCA</name>
<evidence type="ECO:0000313" key="8">
    <source>
        <dbReference type="Proteomes" id="UP000523447"/>
    </source>
</evidence>
<dbReference type="Proteomes" id="UP000523447">
    <property type="component" value="Unassembled WGS sequence"/>
</dbReference>
<dbReference type="GO" id="GO:0003700">
    <property type="term" value="F:DNA-binding transcription factor activity"/>
    <property type="evidence" value="ECO:0007669"/>
    <property type="project" value="TreeGrafter"/>
</dbReference>
<dbReference type="Pfam" id="PF17754">
    <property type="entry name" value="TetR_C_14"/>
    <property type="match status" value="1"/>
</dbReference>
<dbReference type="AlphaFoldDB" id="A0A7X6LZ75"/>
<dbReference type="Gene3D" id="1.10.10.60">
    <property type="entry name" value="Homeodomain-like"/>
    <property type="match status" value="1"/>
</dbReference>
<evidence type="ECO:0000256" key="5">
    <source>
        <dbReference type="SAM" id="MobiDB-lite"/>
    </source>
</evidence>
<feature type="DNA-binding region" description="H-T-H motif" evidence="4">
    <location>
        <begin position="58"/>
        <end position="77"/>
    </location>
</feature>
<dbReference type="GO" id="GO:0000976">
    <property type="term" value="F:transcription cis-regulatory region binding"/>
    <property type="evidence" value="ECO:0007669"/>
    <property type="project" value="TreeGrafter"/>
</dbReference>
<reference evidence="7 8" key="1">
    <citation type="submission" date="2020-04" db="EMBL/GenBank/DDBJ databases">
        <title>MicrobeNet Type strains.</title>
        <authorList>
            <person name="Nicholson A.C."/>
        </authorList>
    </citation>
    <scope>NUCLEOTIDE SEQUENCE [LARGE SCALE GENOMIC DNA]</scope>
    <source>
        <strain evidence="7 8">DSM 44445</strain>
    </source>
</reference>
<dbReference type="PROSITE" id="PS50977">
    <property type="entry name" value="HTH_TETR_2"/>
    <property type="match status" value="1"/>
</dbReference>
<sequence>MRDNRYMSAESKAPARAHSGATASPRVGLRERKKQRTRRTIRTEALKLFQRQGYSATTIEQIAEAADVSPSTFFRYFPSKEQLVLADDIDPIMIRAIESQPPELAPLEAFRQAMKETFDQLDPQDWQFEQDRMKLIYNEPELRSVIMQETERNVDLIAGLLARRIGREADDFEVRTFSGAMIGAMMTAFGREGLDLEKVDRIADFLAAGMPLEPAPKTTD</sequence>
<dbReference type="PANTHER" id="PTHR30055">
    <property type="entry name" value="HTH-TYPE TRANSCRIPTIONAL REGULATOR RUTR"/>
    <property type="match status" value="1"/>
</dbReference>
<proteinExistence type="predicted"/>
<organism evidence="7 8">
    <name type="scientific">Nocardia veterana</name>
    <dbReference type="NCBI Taxonomy" id="132249"/>
    <lineage>
        <taxon>Bacteria</taxon>
        <taxon>Bacillati</taxon>
        <taxon>Actinomycetota</taxon>
        <taxon>Actinomycetes</taxon>
        <taxon>Mycobacteriales</taxon>
        <taxon>Nocardiaceae</taxon>
        <taxon>Nocardia</taxon>
    </lineage>
</organism>
<evidence type="ECO:0000256" key="4">
    <source>
        <dbReference type="PROSITE-ProRule" id="PRU00335"/>
    </source>
</evidence>
<accession>A0A7X6LZ75</accession>
<evidence type="ECO:0000256" key="2">
    <source>
        <dbReference type="ARBA" id="ARBA00023125"/>
    </source>
</evidence>
<evidence type="ECO:0000259" key="6">
    <source>
        <dbReference type="PROSITE" id="PS50977"/>
    </source>
</evidence>
<feature type="domain" description="HTH tetR-type" evidence="6">
    <location>
        <begin position="35"/>
        <end position="95"/>
    </location>
</feature>
<dbReference type="PANTHER" id="PTHR30055:SF234">
    <property type="entry name" value="HTH-TYPE TRANSCRIPTIONAL REGULATOR BETI"/>
    <property type="match status" value="1"/>
</dbReference>
<dbReference type="PRINTS" id="PR00455">
    <property type="entry name" value="HTHTETR"/>
</dbReference>
<feature type="region of interest" description="Disordered" evidence="5">
    <location>
        <begin position="1"/>
        <end position="37"/>
    </location>
</feature>
<comment type="caution">
    <text evidence="7">The sequence shown here is derived from an EMBL/GenBank/DDBJ whole genome shotgun (WGS) entry which is preliminary data.</text>
</comment>
<dbReference type="SUPFAM" id="SSF46689">
    <property type="entry name" value="Homeodomain-like"/>
    <property type="match status" value="1"/>
</dbReference>
<dbReference type="InterPro" id="IPR001647">
    <property type="entry name" value="HTH_TetR"/>
</dbReference>
<dbReference type="InterPro" id="IPR041347">
    <property type="entry name" value="MftR_C"/>
</dbReference>
<dbReference type="Gene3D" id="1.10.357.10">
    <property type="entry name" value="Tetracycline Repressor, domain 2"/>
    <property type="match status" value="1"/>
</dbReference>
<dbReference type="InterPro" id="IPR050109">
    <property type="entry name" value="HTH-type_TetR-like_transc_reg"/>
</dbReference>
<protein>
    <submittedName>
        <fullName evidence="7">TetR family transcriptional regulator</fullName>
    </submittedName>
</protein>
<dbReference type="EMBL" id="JAAXPE010000010">
    <property type="protein sequence ID" value="NKY86472.1"/>
    <property type="molecule type" value="Genomic_DNA"/>
</dbReference>
<gene>
    <name evidence="7" type="ORF">HGA07_12630</name>
</gene>
<keyword evidence="1" id="KW-0805">Transcription regulation</keyword>
<evidence type="ECO:0000256" key="3">
    <source>
        <dbReference type="ARBA" id="ARBA00023163"/>
    </source>
</evidence>
<dbReference type="InterPro" id="IPR009057">
    <property type="entry name" value="Homeodomain-like_sf"/>
</dbReference>
<dbReference type="Pfam" id="PF00440">
    <property type="entry name" value="TetR_N"/>
    <property type="match status" value="1"/>
</dbReference>
<evidence type="ECO:0000256" key="1">
    <source>
        <dbReference type="ARBA" id="ARBA00023015"/>
    </source>
</evidence>